<dbReference type="PANTHER" id="PTHR42852">
    <property type="entry name" value="THIOL:DISULFIDE INTERCHANGE PROTEIN DSBE"/>
    <property type="match status" value="1"/>
</dbReference>
<dbReference type="PANTHER" id="PTHR42852:SF17">
    <property type="entry name" value="THIOREDOXIN-LIKE PROTEIN HI_1115"/>
    <property type="match status" value="1"/>
</dbReference>
<dbReference type="OrthoDB" id="9815205at2"/>
<dbReference type="InterPro" id="IPR036249">
    <property type="entry name" value="Thioredoxin-like_sf"/>
</dbReference>
<accession>A0A2H1YIU8</accession>
<reference evidence="3" key="1">
    <citation type="submission" date="2017-11" db="EMBL/GenBank/DDBJ databases">
        <authorList>
            <person name="Duchaud E."/>
        </authorList>
    </citation>
    <scope>NUCLEOTIDE SEQUENCE [LARGE SCALE GENOMIC DNA]</scope>
    <source>
        <strain evidence="3">Tenacibaculum sp. TNO020</strain>
    </source>
</reference>
<evidence type="ECO:0000313" key="3">
    <source>
        <dbReference type="Proteomes" id="UP000234211"/>
    </source>
</evidence>
<dbReference type="Gene3D" id="3.40.30.10">
    <property type="entry name" value="Glutaredoxin"/>
    <property type="match status" value="1"/>
</dbReference>
<dbReference type="AlphaFoldDB" id="A0A2H1YIU8"/>
<evidence type="ECO:0000313" key="2">
    <source>
        <dbReference type="EMBL" id="SOS74727.1"/>
    </source>
</evidence>
<evidence type="ECO:0000259" key="1">
    <source>
        <dbReference type="PROSITE" id="PS51352"/>
    </source>
</evidence>
<dbReference type="EMBL" id="OENF01000019">
    <property type="protein sequence ID" value="SOS74727.1"/>
    <property type="molecule type" value="Genomic_DNA"/>
</dbReference>
<name>A0A2H1YIU8_9FLAO</name>
<gene>
    <name evidence="2" type="ORF">TNO020_260158</name>
</gene>
<dbReference type="PROSITE" id="PS51352">
    <property type="entry name" value="THIOREDOXIN_2"/>
    <property type="match status" value="1"/>
</dbReference>
<dbReference type="InterPro" id="IPR013740">
    <property type="entry name" value="Redoxin"/>
</dbReference>
<feature type="domain" description="Thioredoxin" evidence="1">
    <location>
        <begin position="30"/>
        <end position="181"/>
    </location>
</feature>
<dbReference type="GO" id="GO:0016491">
    <property type="term" value="F:oxidoreductase activity"/>
    <property type="evidence" value="ECO:0007669"/>
    <property type="project" value="InterPro"/>
</dbReference>
<organism evidence="2 3">
    <name type="scientific">Tenacibaculum piscium</name>
    <dbReference type="NCBI Taxonomy" id="1458515"/>
    <lineage>
        <taxon>Bacteria</taxon>
        <taxon>Pseudomonadati</taxon>
        <taxon>Bacteroidota</taxon>
        <taxon>Flavobacteriia</taxon>
        <taxon>Flavobacteriales</taxon>
        <taxon>Flavobacteriaceae</taxon>
        <taxon>Tenacibaculum</taxon>
    </lineage>
</organism>
<proteinExistence type="predicted"/>
<dbReference type="CDD" id="cd02966">
    <property type="entry name" value="TlpA_like_family"/>
    <property type="match status" value="1"/>
</dbReference>
<dbReference type="InterPro" id="IPR013766">
    <property type="entry name" value="Thioredoxin_domain"/>
</dbReference>
<dbReference type="SUPFAM" id="SSF52833">
    <property type="entry name" value="Thioredoxin-like"/>
    <property type="match status" value="1"/>
</dbReference>
<keyword evidence="3" id="KW-1185">Reference proteome</keyword>
<dbReference type="Proteomes" id="UP000234211">
    <property type="component" value="Unassembled WGS sequence"/>
</dbReference>
<protein>
    <submittedName>
        <fullName evidence="2">Thiol-disulfide oxidoreductase</fullName>
    </submittedName>
</protein>
<sequence>MNFIKKNSTNILFAILIGLLLYPPTKVYFIRLISFSPSVISVENSVQLKDYHWNLKGLNTSDLDFNQTKNKVIFVNFWATWCPPCIAEMPSIQKLYDDYKDEVTFIFVNNENWNTISDFYVEKNYNLPTYTGITDTPPELKSSSIPATFIIDKKGHIIADKKGASNWNSKKVRTLLDELIK</sequence>
<dbReference type="Pfam" id="PF08534">
    <property type="entry name" value="Redoxin"/>
    <property type="match status" value="1"/>
</dbReference>
<dbReference type="RefSeq" id="WP_101917211.1">
    <property type="nucleotide sequence ID" value="NZ_JAJGWS010000005.1"/>
</dbReference>
<dbReference type="InterPro" id="IPR050553">
    <property type="entry name" value="Thioredoxin_ResA/DsbE_sf"/>
</dbReference>